<evidence type="ECO:0000256" key="2">
    <source>
        <dbReference type="ARBA" id="ARBA00022475"/>
    </source>
</evidence>
<dbReference type="EMBL" id="BAAAYG010000002">
    <property type="protein sequence ID" value="GAA3280698.1"/>
    <property type="molecule type" value="Genomic_DNA"/>
</dbReference>
<feature type="binding site" evidence="10">
    <location>
        <position position="79"/>
    </location>
    <ligand>
        <name>Na(+)</name>
        <dbReference type="ChEBI" id="CHEBI:29101"/>
        <note>structural</note>
    </ligand>
</feature>
<evidence type="ECO:0000256" key="7">
    <source>
        <dbReference type="ARBA" id="ARBA00035120"/>
    </source>
</evidence>
<evidence type="ECO:0000256" key="5">
    <source>
        <dbReference type="ARBA" id="ARBA00023136"/>
    </source>
</evidence>
<keyword evidence="6 10" id="KW-0407">Ion channel</keyword>
<keyword evidence="12" id="KW-1185">Reference proteome</keyword>
<keyword evidence="3 10" id="KW-0812">Transmembrane</keyword>
<keyword evidence="2 10" id="KW-1003">Cell membrane</keyword>
<evidence type="ECO:0000256" key="6">
    <source>
        <dbReference type="ARBA" id="ARBA00023303"/>
    </source>
</evidence>
<comment type="subcellular location">
    <subcellularLocation>
        <location evidence="1 10">Cell membrane</location>
        <topology evidence="1 10">Multi-pass membrane protein</topology>
    </subcellularLocation>
</comment>
<evidence type="ECO:0000256" key="1">
    <source>
        <dbReference type="ARBA" id="ARBA00004651"/>
    </source>
</evidence>
<keyword evidence="10" id="KW-0813">Transport</keyword>
<evidence type="ECO:0000256" key="9">
    <source>
        <dbReference type="ARBA" id="ARBA00049940"/>
    </source>
</evidence>
<protein>
    <recommendedName>
        <fullName evidence="10">Fluoride-specific ion channel FluC</fullName>
    </recommendedName>
</protein>
<evidence type="ECO:0000256" key="4">
    <source>
        <dbReference type="ARBA" id="ARBA00022989"/>
    </source>
</evidence>
<dbReference type="RefSeq" id="WP_344717853.1">
    <property type="nucleotide sequence ID" value="NZ_BAAAYG010000002.1"/>
</dbReference>
<dbReference type="Pfam" id="PF02537">
    <property type="entry name" value="CRCB"/>
    <property type="match status" value="1"/>
</dbReference>
<reference evidence="12" key="1">
    <citation type="journal article" date="2019" name="Int. J. Syst. Evol. Microbiol.">
        <title>The Global Catalogue of Microorganisms (GCM) 10K type strain sequencing project: providing services to taxonomists for standard genome sequencing and annotation.</title>
        <authorList>
            <consortium name="The Broad Institute Genomics Platform"/>
            <consortium name="The Broad Institute Genome Sequencing Center for Infectious Disease"/>
            <person name="Wu L."/>
            <person name="Ma J."/>
        </authorList>
    </citation>
    <scope>NUCLEOTIDE SEQUENCE [LARGE SCALE GENOMIC DNA]</scope>
    <source>
        <strain evidence="12">JCM 11483</strain>
    </source>
</reference>
<proteinExistence type="inferred from homology"/>
<keyword evidence="5 10" id="KW-0472">Membrane</keyword>
<comment type="activity regulation">
    <text evidence="10">Na(+) is not transported, but it plays an essential structural role and its presence is essential for fluoride channel function.</text>
</comment>
<evidence type="ECO:0000313" key="12">
    <source>
        <dbReference type="Proteomes" id="UP001501736"/>
    </source>
</evidence>
<evidence type="ECO:0000313" key="11">
    <source>
        <dbReference type="EMBL" id="GAA3280698.1"/>
    </source>
</evidence>
<feature type="transmembrane region" description="Helical" evidence="10">
    <location>
        <begin position="34"/>
        <end position="55"/>
    </location>
</feature>
<sequence>MTAEMTIAVVLGVGLGGAAGAVLRLLLDRLLPCGILLANTAGCLALGLIYGWITVEPAAAEPGTTTAPLLVALTTGLLGALSTFATVSLRAAERWVAGRRLAAAGLWAVHVLCGGAGAAAGIAAARLLLG</sequence>
<dbReference type="Proteomes" id="UP001501736">
    <property type="component" value="Unassembled WGS sequence"/>
</dbReference>
<feature type="transmembrane region" description="Helical" evidence="10">
    <location>
        <begin position="6"/>
        <end position="27"/>
    </location>
</feature>
<feature type="binding site" evidence="10">
    <location>
        <position position="82"/>
    </location>
    <ligand>
        <name>Na(+)</name>
        <dbReference type="ChEBI" id="CHEBI:29101"/>
        <note>structural</note>
    </ligand>
</feature>
<feature type="transmembrane region" description="Helical" evidence="10">
    <location>
        <begin position="101"/>
        <end position="129"/>
    </location>
</feature>
<comment type="function">
    <text evidence="9 10">Fluoride-specific ion channel. Important for reducing fluoride concentration in the cell, thus reducing its toxicity.</text>
</comment>
<organism evidence="11 12">
    <name type="scientific">Nesterenkonia halobia</name>
    <dbReference type="NCBI Taxonomy" id="37922"/>
    <lineage>
        <taxon>Bacteria</taxon>
        <taxon>Bacillati</taxon>
        <taxon>Actinomycetota</taxon>
        <taxon>Actinomycetes</taxon>
        <taxon>Micrococcales</taxon>
        <taxon>Micrococcaceae</taxon>
        <taxon>Nesterenkonia</taxon>
    </lineage>
</organism>
<gene>
    <name evidence="10" type="primary">fluC</name>
    <name evidence="10" type="synonym">crcB</name>
    <name evidence="11" type="ORF">GCM10020260_05290</name>
</gene>
<keyword evidence="10" id="KW-0479">Metal-binding</keyword>
<evidence type="ECO:0000256" key="3">
    <source>
        <dbReference type="ARBA" id="ARBA00022692"/>
    </source>
</evidence>
<evidence type="ECO:0000256" key="8">
    <source>
        <dbReference type="ARBA" id="ARBA00035585"/>
    </source>
</evidence>
<dbReference type="InterPro" id="IPR003691">
    <property type="entry name" value="FluC"/>
</dbReference>
<evidence type="ECO:0000256" key="10">
    <source>
        <dbReference type="HAMAP-Rule" id="MF_00454"/>
    </source>
</evidence>
<name>A0ABP6R8B0_9MICC</name>
<comment type="caution">
    <text evidence="11">The sequence shown here is derived from an EMBL/GenBank/DDBJ whole genome shotgun (WGS) entry which is preliminary data.</text>
</comment>
<dbReference type="HAMAP" id="MF_00454">
    <property type="entry name" value="FluC"/>
    <property type="match status" value="1"/>
</dbReference>
<keyword evidence="10" id="KW-0406">Ion transport</keyword>
<keyword evidence="4 10" id="KW-1133">Transmembrane helix</keyword>
<comment type="catalytic activity">
    <reaction evidence="8">
        <text>fluoride(in) = fluoride(out)</text>
        <dbReference type="Rhea" id="RHEA:76159"/>
        <dbReference type="ChEBI" id="CHEBI:17051"/>
    </reaction>
    <physiologicalReaction direction="left-to-right" evidence="8">
        <dbReference type="Rhea" id="RHEA:76160"/>
    </physiologicalReaction>
</comment>
<accession>A0ABP6R8B0</accession>
<comment type="similarity">
    <text evidence="7 10">Belongs to the fluoride channel Fluc/FEX (TC 1.A.43) family.</text>
</comment>
<feature type="transmembrane region" description="Helical" evidence="10">
    <location>
        <begin position="67"/>
        <end position="89"/>
    </location>
</feature>
<keyword evidence="10" id="KW-0915">Sodium</keyword>